<evidence type="ECO:0000313" key="1">
    <source>
        <dbReference type="EMBL" id="MEL5988719.1"/>
    </source>
</evidence>
<keyword evidence="2" id="KW-1185">Reference proteome</keyword>
<evidence type="ECO:0000313" key="2">
    <source>
        <dbReference type="Proteomes" id="UP001398420"/>
    </source>
</evidence>
<dbReference type="RefSeq" id="WP_068453255.1">
    <property type="nucleotide sequence ID" value="NZ_CP147847.1"/>
</dbReference>
<accession>A0ABU9LNY3</accession>
<dbReference type="Proteomes" id="UP001398420">
    <property type="component" value="Unassembled WGS sequence"/>
</dbReference>
<comment type="caution">
    <text evidence="1">The sequence shown here is derived from an EMBL/GenBank/DDBJ whole genome shotgun (WGS) entry which is preliminary data.</text>
</comment>
<dbReference type="EMBL" id="JBCEWA010000007">
    <property type="protein sequence ID" value="MEL5988719.1"/>
    <property type="molecule type" value="Genomic_DNA"/>
</dbReference>
<sequence>MYIFIFALSALILLILLVFFIIKRADQTAKPVSNIKLAFYHQNGNLDFYVTTDNEFISRIHNHQFNLQDVERIEATADETIVFEKTRDHVQLDAEKIEKLFKNHVGYVTYQIYLKNNEKIEAVVDVATNKRPKQREELKQSLNKLTNLLNQLEMN</sequence>
<name>A0ABU9LNY3_9BACL</name>
<protein>
    <submittedName>
        <fullName evidence="1">Uncharacterized protein</fullName>
    </submittedName>
</protein>
<gene>
    <name evidence="1" type="ORF">AAF454_09950</name>
</gene>
<reference evidence="1 2" key="1">
    <citation type="submission" date="2024-04" db="EMBL/GenBank/DDBJ databases">
        <authorList>
            <person name="Wu Y.S."/>
            <person name="Zhang L."/>
        </authorList>
    </citation>
    <scope>NUCLEOTIDE SEQUENCE [LARGE SCALE GENOMIC DNA]</scope>
    <source>
        <strain evidence="1 2">KG-01</strain>
    </source>
</reference>
<organism evidence="1 2">
    <name type="scientific">Kurthia gibsonii</name>
    <dbReference type="NCBI Taxonomy" id="33946"/>
    <lineage>
        <taxon>Bacteria</taxon>
        <taxon>Bacillati</taxon>
        <taxon>Bacillota</taxon>
        <taxon>Bacilli</taxon>
        <taxon>Bacillales</taxon>
        <taxon>Caryophanaceae</taxon>
        <taxon>Kurthia</taxon>
    </lineage>
</organism>
<proteinExistence type="predicted"/>